<feature type="transmembrane region" description="Helical" evidence="1">
    <location>
        <begin position="41"/>
        <end position="59"/>
    </location>
</feature>
<proteinExistence type="predicted"/>
<sequence>MRRFFRHPLHRAAAVVLVCAALLGYGAPALATEPSLKAALLVAVGVCGLAITGYRAYAARARRRAAAERDPTLR</sequence>
<keyword evidence="1" id="KW-0812">Transmembrane</keyword>
<keyword evidence="2" id="KW-0732">Signal</keyword>
<evidence type="ECO:0000256" key="2">
    <source>
        <dbReference type="SAM" id="SignalP"/>
    </source>
</evidence>
<dbReference type="EMBL" id="CP157484">
    <property type="protein sequence ID" value="XBO40154.1"/>
    <property type="molecule type" value="Genomic_DNA"/>
</dbReference>
<keyword evidence="1" id="KW-1133">Transmembrane helix</keyword>
<dbReference type="RefSeq" id="WP_406857009.1">
    <property type="nucleotide sequence ID" value="NZ_CP157484.1"/>
</dbReference>
<reference evidence="3" key="1">
    <citation type="submission" date="2024-05" db="EMBL/GenBank/DDBJ databases">
        <authorList>
            <person name="Kim S."/>
            <person name="Heo J."/>
            <person name="Choi H."/>
            <person name="Choi Y."/>
            <person name="Kwon S.-W."/>
            <person name="Kim Y."/>
        </authorList>
    </citation>
    <scope>NUCLEOTIDE SEQUENCE</scope>
    <source>
        <strain evidence="3">KACC 23698</strain>
    </source>
</reference>
<gene>
    <name evidence="3" type="ORF">ABEG18_05075</name>
</gene>
<name>A0AAU7JJB3_9HYPH</name>
<keyword evidence="1" id="KW-0472">Membrane</keyword>
<feature type="chain" id="PRO_5043672204" evidence="2">
    <location>
        <begin position="32"/>
        <end position="74"/>
    </location>
</feature>
<evidence type="ECO:0000313" key="3">
    <source>
        <dbReference type="EMBL" id="XBO40154.1"/>
    </source>
</evidence>
<feature type="signal peptide" evidence="2">
    <location>
        <begin position="1"/>
        <end position="31"/>
    </location>
</feature>
<dbReference type="AlphaFoldDB" id="A0AAU7JJB3"/>
<evidence type="ECO:0000256" key="1">
    <source>
        <dbReference type="SAM" id="Phobius"/>
    </source>
</evidence>
<organism evidence="3">
    <name type="scientific">Alsobacter sp. KACC 23698</name>
    <dbReference type="NCBI Taxonomy" id="3149229"/>
    <lineage>
        <taxon>Bacteria</taxon>
        <taxon>Pseudomonadati</taxon>
        <taxon>Pseudomonadota</taxon>
        <taxon>Alphaproteobacteria</taxon>
        <taxon>Hyphomicrobiales</taxon>
        <taxon>Alsobacteraceae</taxon>
        <taxon>Alsobacter</taxon>
    </lineage>
</organism>
<accession>A0AAU7JJB3</accession>
<protein>
    <submittedName>
        <fullName evidence="3">Uncharacterized protein</fullName>
    </submittedName>
</protein>